<evidence type="ECO:0000313" key="1">
    <source>
        <dbReference type="EMBL" id="PLW30056.1"/>
    </source>
</evidence>
<comment type="caution">
    <text evidence="1">The sequence shown here is derived from an EMBL/GenBank/DDBJ whole genome shotgun (WGS) entry which is preliminary data.</text>
</comment>
<name>A0A2N5TX30_9BASI</name>
<protein>
    <submittedName>
        <fullName evidence="1">Uncharacterized protein</fullName>
    </submittedName>
</protein>
<accession>A0A2N5TX30</accession>
<dbReference type="Proteomes" id="UP000235388">
    <property type="component" value="Unassembled WGS sequence"/>
</dbReference>
<keyword evidence="2" id="KW-1185">Reference proteome</keyword>
<evidence type="ECO:0000313" key="2">
    <source>
        <dbReference type="Proteomes" id="UP000235388"/>
    </source>
</evidence>
<gene>
    <name evidence="1" type="ORF">PCANC_24011</name>
</gene>
<dbReference type="AlphaFoldDB" id="A0A2N5TX30"/>
<sequence>MERRTASAITYTTGSLCEDPCRAANQQPHLAAHPVYPPSRIGFASTSWYHWSRLLESHLLPLPRLSSLSTSDPLTPNSSQPSSYRQLKLVSVTPVINFFIL</sequence>
<proteinExistence type="predicted"/>
<reference evidence="1 2" key="1">
    <citation type="submission" date="2017-11" db="EMBL/GenBank/DDBJ databases">
        <title>De novo assembly and phasing of dikaryotic genomes from two isolates of Puccinia coronata f. sp. avenae, the causal agent of oat crown rust.</title>
        <authorList>
            <person name="Miller M.E."/>
            <person name="Zhang Y."/>
            <person name="Omidvar V."/>
            <person name="Sperschneider J."/>
            <person name="Schwessinger B."/>
            <person name="Raley C."/>
            <person name="Palmer J.M."/>
            <person name="Garnica D."/>
            <person name="Upadhyaya N."/>
            <person name="Rathjen J."/>
            <person name="Taylor J.M."/>
            <person name="Park R.F."/>
            <person name="Dodds P.N."/>
            <person name="Hirsch C.D."/>
            <person name="Kianian S.F."/>
            <person name="Figueroa M."/>
        </authorList>
    </citation>
    <scope>NUCLEOTIDE SEQUENCE [LARGE SCALE GENOMIC DNA]</scope>
    <source>
        <strain evidence="1">12NC29</strain>
    </source>
</reference>
<dbReference type="EMBL" id="PGCJ01000390">
    <property type="protein sequence ID" value="PLW30056.1"/>
    <property type="molecule type" value="Genomic_DNA"/>
</dbReference>
<organism evidence="1 2">
    <name type="scientific">Puccinia coronata f. sp. avenae</name>
    <dbReference type="NCBI Taxonomy" id="200324"/>
    <lineage>
        <taxon>Eukaryota</taxon>
        <taxon>Fungi</taxon>
        <taxon>Dikarya</taxon>
        <taxon>Basidiomycota</taxon>
        <taxon>Pucciniomycotina</taxon>
        <taxon>Pucciniomycetes</taxon>
        <taxon>Pucciniales</taxon>
        <taxon>Pucciniaceae</taxon>
        <taxon>Puccinia</taxon>
    </lineage>
</organism>